<dbReference type="Pfam" id="PF00078">
    <property type="entry name" value="RVT_1"/>
    <property type="match status" value="1"/>
</dbReference>
<keyword evidence="4" id="KW-1185">Reference proteome</keyword>
<feature type="region of interest" description="Disordered" evidence="1">
    <location>
        <begin position="33"/>
        <end position="72"/>
    </location>
</feature>
<comment type="caution">
    <text evidence="3">The sequence shown here is derived from an EMBL/GenBank/DDBJ whole genome shotgun (WGS) entry which is preliminary data.</text>
</comment>
<feature type="compositionally biased region" description="Basic residues" evidence="1">
    <location>
        <begin position="35"/>
        <end position="46"/>
    </location>
</feature>
<feature type="domain" description="Reverse transcriptase" evidence="2">
    <location>
        <begin position="290"/>
        <end position="542"/>
    </location>
</feature>
<gene>
    <name evidence="3" type="ORF">JYU34_005304</name>
</gene>
<dbReference type="PROSITE" id="PS50878">
    <property type="entry name" value="RT_POL"/>
    <property type="match status" value="1"/>
</dbReference>
<sequence length="970" mass="105804">MSQTDCPPSTSNVAPSQELVRCPDCSQPRFFKGQRGLKIHHGKQHRQPSSTQPPPPPAHVPTDHNHSRPAGGGLWKQLAELKSTCPVVARIPRGARNTVAASLSKCIRQTIETNDVSSWEQFFTFSYRTLHVTRDGKSSGSLTQKIKNNCTHPTETDNPHPPSNRLPHRNTAQLVERKINAGDIKGAAQLLFSSDAAAPDTAETLSALESKHPLSSPSSQLPPPPDPTERTPTATVEDVQAAVASFRGGSAGGLDGLSPQHYKDLIFGTTGDTGRVVLESVTQLVNLMLSGKVCTEITDVLYSANLCALKKKDGGIRPIAVGNAIRRVVSKICCKHIAPILSDKFQPTQLGFGSKGGCEAAVHAARAFLTSGAGEVLLKVDVRNAFNSVEREALLTQIKEVVPEIYHYMWQCYGEKTKLVYRNHLLYSAAGCQQGDPLGPAIFSLAIHPVITKIKSKFNVWYWYLDDGSIGDEASTALQDLDSMIKEFQNIGLELNFSKCELFINPNLPTDKQTDIHSKFNSLAPGIKILNKSSLRLLGSPVLDESIPKYIDDEITKFQESSHRLVQINPQIALVIIRYCLFVPKFTYVLRCSPIWRHQNLLNNLDAMIRNILTEILNCQLDNRSWAQASLPIRFGGLGIRSASSVALPAFLSSAHSTAGLYGKIIYPSLGDAEVTYLAEARSAWSDIAGPQQDVPRLPESQRLWDEPICRQVQENLLETATNPADRARLMASAEPESGHWLRALPSASVGTLLDRNTFNLSVCLRLGCKTNEPHRCRCGDPVDQLGHHGLSCQRSAGRLPRHAALNDVIRRAFASAGIPAILEPTGLARDDGKRPDGMTVMPWKYGKCLVWDATCTGTVAPSHIQGSAAAAGTAAAAAENLKRRKYNGLSDSYILVFVPFGVETLGPWGPEARRLVKELSSRLVEVSRDQRAGSYLSQRISLAIQRGNAASLLGTIPGDGSELKEIFYL</sequence>
<organism evidence="3 4">
    <name type="scientific">Plutella xylostella</name>
    <name type="common">Diamondback moth</name>
    <name type="synonym">Plutella maculipennis</name>
    <dbReference type="NCBI Taxonomy" id="51655"/>
    <lineage>
        <taxon>Eukaryota</taxon>
        <taxon>Metazoa</taxon>
        <taxon>Ecdysozoa</taxon>
        <taxon>Arthropoda</taxon>
        <taxon>Hexapoda</taxon>
        <taxon>Insecta</taxon>
        <taxon>Pterygota</taxon>
        <taxon>Neoptera</taxon>
        <taxon>Endopterygota</taxon>
        <taxon>Lepidoptera</taxon>
        <taxon>Glossata</taxon>
        <taxon>Ditrysia</taxon>
        <taxon>Yponomeutoidea</taxon>
        <taxon>Plutellidae</taxon>
        <taxon>Plutella</taxon>
    </lineage>
</organism>
<accession>A0ABQ7QWC6</accession>
<dbReference type="InterPro" id="IPR000477">
    <property type="entry name" value="RT_dom"/>
</dbReference>
<name>A0ABQ7QWC6_PLUXY</name>
<proteinExistence type="predicted"/>
<dbReference type="EMBL" id="JAHIBW010000007">
    <property type="protein sequence ID" value="KAG7309352.1"/>
    <property type="molecule type" value="Genomic_DNA"/>
</dbReference>
<dbReference type="SUPFAM" id="SSF56672">
    <property type="entry name" value="DNA/RNA polymerases"/>
    <property type="match status" value="1"/>
</dbReference>
<feature type="compositionally biased region" description="Polar residues" evidence="1">
    <location>
        <begin position="138"/>
        <end position="153"/>
    </location>
</feature>
<feature type="region of interest" description="Disordered" evidence="1">
    <location>
        <begin position="202"/>
        <end position="234"/>
    </location>
</feature>
<dbReference type="PANTHER" id="PTHR48462:SF1">
    <property type="entry name" value="PROTEIN, PUTATIVE-RELATED"/>
    <property type="match status" value="1"/>
</dbReference>
<evidence type="ECO:0000313" key="4">
    <source>
        <dbReference type="Proteomes" id="UP000823941"/>
    </source>
</evidence>
<feature type="region of interest" description="Disordered" evidence="1">
    <location>
        <begin position="134"/>
        <end position="168"/>
    </location>
</feature>
<evidence type="ECO:0000259" key="2">
    <source>
        <dbReference type="PROSITE" id="PS50878"/>
    </source>
</evidence>
<protein>
    <recommendedName>
        <fullName evidence="2">Reverse transcriptase domain-containing protein</fullName>
    </recommendedName>
</protein>
<reference evidence="3 4" key="1">
    <citation type="submission" date="2021-06" db="EMBL/GenBank/DDBJ databases">
        <title>A haploid diamondback moth (Plutella xylostella L.) genome assembly resolves 31 chromosomes and identifies a diamide resistance mutation.</title>
        <authorList>
            <person name="Ward C.M."/>
            <person name="Perry K.D."/>
            <person name="Baker G."/>
            <person name="Powis K."/>
            <person name="Heckel D.G."/>
            <person name="Baxter S.W."/>
        </authorList>
    </citation>
    <scope>NUCLEOTIDE SEQUENCE [LARGE SCALE GENOMIC DNA]</scope>
    <source>
        <strain evidence="3 4">LV</strain>
        <tissue evidence="3">Single pupa</tissue>
    </source>
</reference>
<dbReference type="Proteomes" id="UP000823941">
    <property type="component" value="Chromosome 7"/>
</dbReference>
<evidence type="ECO:0000256" key="1">
    <source>
        <dbReference type="SAM" id="MobiDB-lite"/>
    </source>
</evidence>
<evidence type="ECO:0000313" key="3">
    <source>
        <dbReference type="EMBL" id="KAG7309352.1"/>
    </source>
</evidence>
<dbReference type="PANTHER" id="PTHR48462">
    <property type="entry name" value="PROTEIN, PUTATIVE-RELATED"/>
    <property type="match status" value="1"/>
</dbReference>
<dbReference type="InterPro" id="IPR043502">
    <property type="entry name" value="DNA/RNA_pol_sf"/>
</dbReference>